<dbReference type="InterPro" id="IPR001633">
    <property type="entry name" value="EAL_dom"/>
</dbReference>
<feature type="domain" description="PAC" evidence="1">
    <location>
        <begin position="637"/>
        <end position="688"/>
    </location>
</feature>
<sequence>MNDMMSSADSLVYVIDETYHIVHFNDVLQEVFPEIHNGDICYEVLCGESSPCRKCPLAEGNASTMDMYNEKLKCWVEQSTGKIEWPGKGACSIIISRNIPEHKLPEAKEGGACAEGINSLTGLYKKGKFFQAMEAFLRDAGEERYCLVAVDIEHFKLFNEWYGKKAGDEFLVNFAKCLREIRNEYGGLAGYLGEDDFGLLIPCGEGHLDCLQNRILRFVRQYRGNAGFLPAFGVYEITDRSVPASMIYDRAAIAMSMVKGNYANRMCRYDAVMIQRMEEKHLMLSEVQRGLENGEFTFYLQPKCNMSTGRIVGVESLVRWQHPERGLVTPGAFIPLLEQSGFIAKLDLYIWKEVCRYLRKWLNEGKTLLPISINVSRVDIYTLDVVECLKSMAEEYCLPANLLEIEITESAYAEEYQKITGVAEQLRGAGFTVLMDDFGSGYSSLNMLKDINVDILKIDMKFLDMDEKSADKGLGILEAIIRMATLMGLRIIAEGVETEEQVKVLLEMGCLYGQGYYFFQPLAIESYERLLETPENFDYRGIKARDVKSLSIKDLLNADIFSETMIHNILGGIGIYKVSGDHVELLQVNEHYYKVTGSSPIDLEAQRMQFQSGIYEADRKELLDIFQRADKNRLNGGSGQIRHILADGSVIWIRLHAFFLKAQEDGRIYYGAVSDVTEQRRREQIITENMKTLEIFRSQALYDFKVCLTRDSVCGGSIDSWVGETGCSQIMLLEGASDYMCSELILPRYQDLFRTFTDKERMYQAYQNGKVMESMDYQRMYKGAPSWMRMLMHYTRSEENGEVYAYIFVTDIDAQKKQELQLARMAETDAMTGLYNRCTAKKKIEDYMKEYPDEESAVIMFDMDNFKTANDVFGHAYGDSMIRKNAEKLNSYFRENDIVCRMGGDEFLVLCRNIREEAVNEKLRQILSDMEVTYHTGKKAIKFSISAGYAMIPRQGNTFDELYRKADTALFTAKMNGKSTFAQYDSGMKEVRPELADPEKTSE</sequence>
<dbReference type="SUPFAM" id="SSF55785">
    <property type="entry name" value="PYP-like sensor domain (PAS domain)"/>
    <property type="match status" value="1"/>
</dbReference>
<dbReference type="Proteomes" id="UP000095544">
    <property type="component" value="Unassembled WGS sequence"/>
</dbReference>
<dbReference type="AlphaFoldDB" id="A0A174D9L9"/>
<dbReference type="SMART" id="SM00052">
    <property type="entry name" value="EAL"/>
    <property type="match status" value="1"/>
</dbReference>
<dbReference type="InterPro" id="IPR052155">
    <property type="entry name" value="Biofilm_reg_signaling"/>
</dbReference>
<accession>A0A174D9L9</accession>
<dbReference type="Gene3D" id="3.30.450.20">
    <property type="entry name" value="PAS domain"/>
    <property type="match status" value="1"/>
</dbReference>
<dbReference type="OrthoDB" id="9805474at2"/>
<evidence type="ECO:0000259" key="2">
    <source>
        <dbReference type="PROSITE" id="PS50883"/>
    </source>
</evidence>
<evidence type="ECO:0000259" key="3">
    <source>
        <dbReference type="PROSITE" id="PS50887"/>
    </source>
</evidence>
<dbReference type="PROSITE" id="PS50887">
    <property type="entry name" value="GGDEF"/>
    <property type="match status" value="2"/>
</dbReference>
<dbReference type="PROSITE" id="PS50113">
    <property type="entry name" value="PAC"/>
    <property type="match status" value="1"/>
</dbReference>
<dbReference type="InterPro" id="IPR043128">
    <property type="entry name" value="Rev_trsase/Diguanyl_cyclase"/>
</dbReference>
<protein>
    <submittedName>
        <fullName evidence="4">Bacteriophytochrome cph2</fullName>
    </submittedName>
</protein>
<dbReference type="PANTHER" id="PTHR44757:SF2">
    <property type="entry name" value="BIOFILM ARCHITECTURE MAINTENANCE PROTEIN MBAA"/>
    <property type="match status" value="1"/>
</dbReference>
<dbReference type="InterPro" id="IPR029787">
    <property type="entry name" value="Nucleotide_cyclase"/>
</dbReference>
<feature type="domain" description="GGDEF" evidence="3">
    <location>
        <begin position="854"/>
        <end position="986"/>
    </location>
</feature>
<dbReference type="NCBIfam" id="TIGR00229">
    <property type="entry name" value="sensory_box"/>
    <property type="match status" value="1"/>
</dbReference>
<dbReference type="PANTHER" id="PTHR44757">
    <property type="entry name" value="DIGUANYLATE CYCLASE DGCP"/>
    <property type="match status" value="1"/>
</dbReference>
<dbReference type="InterPro" id="IPR000160">
    <property type="entry name" value="GGDEF_dom"/>
</dbReference>
<dbReference type="Gene3D" id="3.20.20.450">
    <property type="entry name" value="EAL domain"/>
    <property type="match status" value="1"/>
</dbReference>
<dbReference type="STRING" id="39482.ERS852491_01564"/>
<organism evidence="4 5">
    <name type="scientific">Faecalicatena contorta</name>
    <dbReference type="NCBI Taxonomy" id="39482"/>
    <lineage>
        <taxon>Bacteria</taxon>
        <taxon>Bacillati</taxon>
        <taxon>Bacillota</taxon>
        <taxon>Clostridia</taxon>
        <taxon>Lachnospirales</taxon>
        <taxon>Lachnospiraceae</taxon>
        <taxon>Faecalicatena</taxon>
    </lineage>
</organism>
<dbReference type="SUPFAM" id="SSF55073">
    <property type="entry name" value="Nucleotide cyclase"/>
    <property type="match status" value="2"/>
</dbReference>
<dbReference type="Gene3D" id="3.30.70.270">
    <property type="match status" value="2"/>
</dbReference>
<dbReference type="InterPro" id="IPR000014">
    <property type="entry name" value="PAS"/>
</dbReference>
<dbReference type="CDD" id="cd01949">
    <property type="entry name" value="GGDEF"/>
    <property type="match status" value="2"/>
</dbReference>
<dbReference type="EMBL" id="CYZU01000011">
    <property type="protein sequence ID" value="CUO20740.1"/>
    <property type="molecule type" value="Genomic_DNA"/>
</dbReference>
<dbReference type="SUPFAM" id="SSF141868">
    <property type="entry name" value="EAL domain-like"/>
    <property type="match status" value="1"/>
</dbReference>
<dbReference type="Pfam" id="PF00990">
    <property type="entry name" value="GGDEF"/>
    <property type="match status" value="2"/>
</dbReference>
<dbReference type="Pfam" id="PF08447">
    <property type="entry name" value="PAS_3"/>
    <property type="match status" value="1"/>
</dbReference>
<dbReference type="SMART" id="SM00267">
    <property type="entry name" value="GGDEF"/>
    <property type="match status" value="2"/>
</dbReference>
<dbReference type="InterPro" id="IPR000700">
    <property type="entry name" value="PAS-assoc_C"/>
</dbReference>
<dbReference type="CDD" id="cd01948">
    <property type="entry name" value="EAL"/>
    <property type="match status" value="1"/>
</dbReference>
<reference evidence="4 5" key="1">
    <citation type="submission" date="2015-09" db="EMBL/GenBank/DDBJ databases">
        <authorList>
            <consortium name="Pathogen Informatics"/>
        </authorList>
    </citation>
    <scope>NUCLEOTIDE SEQUENCE [LARGE SCALE GENOMIC DNA]</scope>
    <source>
        <strain evidence="4 5">2789STDY5834876</strain>
    </source>
</reference>
<dbReference type="Pfam" id="PF00563">
    <property type="entry name" value="EAL"/>
    <property type="match status" value="1"/>
</dbReference>
<gene>
    <name evidence="4" type="primary">cph2_3</name>
    <name evidence="4" type="ORF">ERS852491_01564</name>
</gene>
<dbReference type="RefSeq" id="WP_055152446.1">
    <property type="nucleotide sequence ID" value="NZ_CYZU01000011.1"/>
</dbReference>
<dbReference type="PROSITE" id="PS50883">
    <property type="entry name" value="EAL"/>
    <property type="match status" value="1"/>
</dbReference>
<evidence type="ECO:0000313" key="4">
    <source>
        <dbReference type="EMBL" id="CUO20740.1"/>
    </source>
</evidence>
<name>A0A174D9L9_9FIRM</name>
<proteinExistence type="predicted"/>
<dbReference type="InterPro" id="IPR035919">
    <property type="entry name" value="EAL_sf"/>
</dbReference>
<dbReference type="InterPro" id="IPR013655">
    <property type="entry name" value="PAS_fold_3"/>
</dbReference>
<dbReference type="NCBIfam" id="TIGR00254">
    <property type="entry name" value="GGDEF"/>
    <property type="match status" value="2"/>
</dbReference>
<feature type="domain" description="EAL" evidence="2">
    <location>
        <begin position="280"/>
        <end position="535"/>
    </location>
</feature>
<evidence type="ECO:0000313" key="5">
    <source>
        <dbReference type="Proteomes" id="UP000095544"/>
    </source>
</evidence>
<evidence type="ECO:0000259" key="1">
    <source>
        <dbReference type="PROSITE" id="PS50113"/>
    </source>
</evidence>
<dbReference type="InterPro" id="IPR035965">
    <property type="entry name" value="PAS-like_dom_sf"/>
</dbReference>
<feature type="domain" description="GGDEF" evidence="3">
    <location>
        <begin position="143"/>
        <end position="271"/>
    </location>
</feature>